<name>A0ABW9S001_9BACT</name>
<evidence type="ECO:0000256" key="1">
    <source>
        <dbReference type="ARBA" id="ARBA00000901"/>
    </source>
</evidence>
<evidence type="ECO:0000313" key="11">
    <source>
        <dbReference type="EMBL" id="MTI29014.1"/>
    </source>
</evidence>
<dbReference type="PANTHER" id="PTHR43090">
    <property type="entry name" value="1-(5-PHOSPHORIBOSYL)-5-[(5-PHOSPHORIBOSYLAMINO)METHYLIDENEAMINO] IMIDAZOLE-4-CARBOXAMIDE ISOMERASE"/>
    <property type="match status" value="1"/>
</dbReference>
<dbReference type="InterPro" id="IPR023016">
    <property type="entry name" value="HisA/PriA"/>
</dbReference>
<comment type="catalytic activity">
    <reaction evidence="1 9">
        <text>1-(5-phospho-beta-D-ribosyl)-5-[(5-phospho-beta-D-ribosylamino)methylideneamino]imidazole-4-carboxamide = 5-[(5-phospho-1-deoxy-D-ribulos-1-ylimino)methylamino]-1-(5-phospho-beta-D-ribosyl)imidazole-4-carboxamide</text>
        <dbReference type="Rhea" id="RHEA:15469"/>
        <dbReference type="ChEBI" id="CHEBI:58435"/>
        <dbReference type="ChEBI" id="CHEBI:58525"/>
        <dbReference type="EC" id="5.3.1.16"/>
    </reaction>
</comment>
<evidence type="ECO:0000256" key="6">
    <source>
        <dbReference type="ARBA" id="ARBA00022605"/>
    </source>
</evidence>
<evidence type="ECO:0000256" key="10">
    <source>
        <dbReference type="RuleBase" id="RU003657"/>
    </source>
</evidence>
<comment type="caution">
    <text evidence="9">Lacks conserved residue(s) required for the propagation of feature annotation.</text>
</comment>
<evidence type="ECO:0000256" key="4">
    <source>
        <dbReference type="ARBA" id="ARBA00009667"/>
    </source>
</evidence>
<keyword evidence="12" id="KW-1185">Reference proteome</keyword>
<accession>A0ABW9S001</accession>
<dbReference type="PANTHER" id="PTHR43090:SF2">
    <property type="entry name" value="1-(5-PHOSPHORIBOSYL)-5-[(5-PHOSPHORIBOSYLAMINO)METHYLIDENEAMINO] IMIDAZOLE-4-CARBOXAMIDE ISOMERASE"/>
    <property type="match status" value="1"/>
</dbReference>
<dbReference type="GO" id="GO:0016853">
    <property type="term" value="F:isomerase activity"/>
    <property type="evidence" value="ECO:0007669"/>
    <property type="project" value="UniProtKB-KW"/>
</dbReference>
<organism evidence="11 12">
    <name type="scientific">Fulvivirga kasyanovii</name>
    <dbReference type="NCBI Taxonomy" id="396812"/>
    <lineage>
        <taxon>Bacteria</taxon>
        <taxon>Pseudomonadati</taxon>
        <taxon>Bacteroidota</taxon>
        <taxon>Cytophagia</taxon>
        <taxon>Cytophagales</taxon>
        <taxon>Fulvivirgaceae</taxon>
        <taxon>Fulvivirga</taxon>
    </lineage>
</organism>
<comment type="subcellular location">
    <subcellularLocation>
        <location evidence="2 9">Cytoplasm</location>
    </subcellularLocation>
</comment>
<protein>
    <recommendedName>
        <fullName evidence="9">1-(5-phosphoribosyl)-5-[(5-phosphoribosylamino)methylideneamino] imidazole-4-carboxamide isomerase</fullName>
        <ecNumber evidence="9">5.3.1.16</ecNumber>
    </recommendedName>
    <alternativeName>
        <fullName evidence="9">Phosphoribosylformimino-5-aminoimidazole carboxamide ribotide isomerase</fullName>
    </alternativeName>
</protein>
<evidence type="ECO:0000256" key="2">
    <source>
        <dbReference type="ARBA" id="ARBA00004496"/>
    </source>
</evidence>
<dbReference type="RefSeq" id="WP_155177101.1">
    <property type="nucleotide sequence ID" value="NZ_BAAAFL010000012.1"/>
</dbReference>
<evidence type="ECO:0000256" key="8">
    <source>
        <dbReference type="ARBA" id="ARBA00023235"/>
    </source>
</evidence>
<dbReference type="HAMAP" id="MF_01014">
    <property type="entry name" value="HisA"/>
    <property type="match status" value="1"/>
</dbReference>
<evidence type="ECO:0000256" key="9">
    <source>
        <dbReference type="HAMAP-Rule" id="MF_01014"/>
    </source>
</evidence>
<keyword evidence="7 9" id="KW-0368">Histidine biosynthesis</keyword>
<dbReference type="EC" id="5.3.1.16" evidence="9"/>
<evidence type="ECO:0000313" key="12">
    <source>
        <dbReference type="Proteomes" id="UP000798808"/>
    </source>
</evidence>
<dbReference type="SUPFAM" id="SSF51366">
    <property type="entry name" value="Ribulose-phoshate binding barrel"/>
    <property type="match status" value="1"/>
</dbReference>
<proteinExistence type="inferred from homology"/>
<comment type="similarity">
    <text evidence="4 9 10">Belongs to the HisA/HisF family.</text>
</comment>
<dbReference type="InterPro" id="IPR013785">
    <property type="entry name" value="Aldolase_TIM"/>
</dbReference>
<dbReference type="InterPro" id="IPR006062">
    <property type="entry name" value="His_biosynth"/>
</dbReference>
<dbReference type="InterPro" id="IPR044524">
    <property type="entry name" value="Isoase_HisA-like"/>
</dbReference>
<evidence type="ECO:0000256" key="3">
    <source>
        <dbReference type="ARBA" id="ARBA00005133"/>
    </source>
</evidence>
<comment type="pathway">
    <text evidence="3 9">Amino-acid biosynthesis; L-histidine biosynthesis; L-histidine from 5-phospho-alpha-D-ribose 1-diphosphate: step 4/9.</text>
</comment>
<feature type="active site" description="Proton donor" evidence="9">
    <location>
        <position position="131"/>
    </location>
</feature>
<sequence>MIQIIPSIAINEGKVIRLQQGDFTKEKVYDQSPIDLAKTFEDHGIEVVHLVDLDGARRGQPVNYHILEAIAGYTGLKIDFTGGIHTDGDISKAYEYGASYITAASVAVSRKELFSSWIISYGREKITLGADAINGKIAIRGWQKSTDLDIMDHIEYFYSRGLKYVKTTDISKDGVMQGPAFELYQNIIDRFPDICVLASGGVRNIDDIKRLNDMGVFAVIFGKAFYEGRIQLKELEQFLVKA</sequence>
<reference evidence="11 12" key="1">
    <citation type="submission" date="2019-02" db="EMBL/GenBank/DDBJ databases">
        <authorList>
            <person name="Goldberg S.R."/>
            <person name="Haltli B.A."/>
            <person name="Correa H."/>
            <person name="Russell K.G."/>
        </authorList>
    </citation>
    <scope>NUCLEOTIDE SEQUENCE [LARGE SCALE GENOMIC DNA]</scope>
    <source>
        <strain evidence="11 12">JCM 16186</strain>
    </source>
</reference>
<dbReference type="Pfam" id="PF00977">
    <property type="entry name" value="His_biosynth"/>
    <property type="match status" value="1"/>
</dbReference>
<evidence type="ECO:0000256" key="5">
    <source>
        <dbReference type="ARBA" id="ARBA00022490"/>
    </source>
</evidence>
<dbReference type="Gene3D" id="3.20.20.70">
    <property type="entry name" value="Aldolase class I"/>
    <property type="match status" value="1"/>
</dbReference>
<dbReference type="Proteomes" id="UP000798808">
    <property type="component" value="Unassembled WGS sequence"/>
</dbReference>
<dbReference type="InterPro" id="IPR011060">
    <property type="entry name" value="RibuloseP-bd_barrel"/>
</dbReference>
<dbReference type="CDD" id="cd04732">
    <property type="entry name" value="HisA"/>
    <property type="match status" value="1"/>
</dbReference>
<dbReference type="EMBL" id="SMLW01000677">
    <property type="protein sequence ID" value="MTI29014.1"/>
    <property type="molecule type" value="Genomic_DNA"/>
</dbReference>
<keyword evidence="5 9" id="KW-0963">Cytoplasm</keyword>
<keyword evidence="8 9" id="KW-0413">Isomerase</keyword>
<gene>
    <name evidence="9" type="primary">hisA</name>
    <name evidence="11" type="ORF">E1163_28895</name>
</gene>
<keyword evidence="6 9" id="KW-0028">Amino-acid biosynthesis</keyword>
<comment type="caution">
    <text evidence="11">The sequence shown here is derived from an EMBL/GenBank/DDBJ whole genome shotgun (WGS) entry which is preliminary data.</text>
</comment>
<evidence type="ECO:0000256" key="7">
    <source>
        <dbReference type="ARBA" id="ARBA00023102"/>
    </source>
</evidence>